<keyword evidence="4" id="KW-0805">Transcription regulation</keyword>
<name>A0A1E3P7C9_WICAA</name>
<dbReference type="RefSeq" id="XP_019040387.1">
    <property type="nucleotide sequence ID" value="XM_019184621.1"/>
</dbReference>
<comment type="subcellular location">
    <subcellularLocation>
        <location evidence="1">Nucleus</location>
    </subcellularLocation>
</comment>
<evidence type="ECO:0000256" key="4">
    <source>
        <dbReference type="ARBA" id="ARBA00023015"/>
    </source>
</evidence>
<dbReference type="PANTHER" id="PTHR15138:SF14">
    <property type="entry name" value="TRANSCRIPTION INITIATION FACTOR TFIID SUBUNIT 4"/>
    <property type="match status" value="1"/>
</dbReference>
<dbReference type="GeneID" id="30201867"/>
<feature type="region of interest" description="Disordered" evidence="9">
    <location>
        <begin position="1"/>
        <end position="59"/>
    </location>
</feature>
<feature type="compositionally biased region" description="Low complexity" evidence="9">
    <location>
        <begin position="119"/>
        <end position="132"/>
    </location>
</feature>
<sequence>MSETPSQSTTSPQKRSNDDTQLNDSKRPKTSVEASTDLESFDINDFDLPQSTGAEASSPFKVDIPLVATTASSQPSASTSVIDIQNQFNLDLPDLPGESPSTTNIGRSPSVPQQTISQNDNNNNNNNAAANKNNKDTDENGLQKPSGTAEDPDKLSDALLSAGVDLKAEEALLTSTVNSLPTKQNGEQTAANAVQQPIIINTPFLDPRQVATFMSKVANANGIKQSFDNEVHSPILQLMTNACEEWMTNIVTNAVILSRHRRRSIRQRKRSEISKALREVAVQQKSQEDKRQQKRKNLGIDQEEQSKLGTEETQHKATNATVAMMTAGKKKKYSWMTGGGAGSGGSKASSGSVDGGIRFREAREEPGIAVRDLLSSLEKKRHGVEKVITKGYSKLKD</sequence>
<feature type="compositionally biased region" description="Basic and acidic residues" evidence="9">
    <location>
        <begin position="304"/>
        <end position="315"/>
    </location>
</feature>
<evidence type="ECO:0000259" key="10">
    <source>
        <dbReference type="Pfam" id="PF05236"/>
    </source>
</evidence>
<evidence type="ECO:0000256" key="6">
    <source>
        <dbReference type="ARBA" id="ARBA00023242"/>
    </source>
</evidence>
<evidence type="ECO:0000256" key="7">
    <source>
        <dbReference type="ARBA" id="ARBA00025346"/>
    </source>
</evidence>
<evidence type="ECO:0000256" key="9">
    <source>
        <dbReference type="SAM" id="MobiDB-lite"/>
    </source>
</evidence>
<dbReference type="Pfam" id="PF05236">
    <property type="entry name" value="TAF4"/>
    <property type="match status" value="1"/>
</dbReference>
<feature type="compositionally biased region" description="Low complexity" evidence="9">
    <location>
        <begin position="1"/>
        <end position="13"/>
    </location>
</feature>
<dbReference type="OrthoDB" id="21060at2759"/>
<dbReference type="Proteomes" id="UP000094112">
    <property type="component" value="Unassembled WGS sequence"/>
</dbReference>
<comment type="similarity">
    <text evidence="2">Belongs to the TAF4 family.</text>
</comment>
<evidence type="ECO:0000256" key="1">
    <source>
        <dbReference type="ARBA" id="ARBA00004123"/>
    </source>
</evidence>
<comment type="function">
    <text evidence="7">Functions as a component of the DNA-binding general transcription factor complex TFIID. Binding of TFIID to a promoter (with or without TATA element) is the initial step in pre-initiation complex (PIC) formation. TFIID plays a key role in the regulation of gene expression by RNA polymerase II through different activities such as transcription activator interaction, core promoter recognition and selectivity, TFIIA and TFIIB interaction, chromatin modification (histone acetylation by TAF1), facilitation of DNA opening and initiation of transcription.</text>
</comment>
<evidence type="ECO:0000256" key="5">
    <source>
        <dbReference type="ARBA" id="ARBA00023163"/>
    </source>
</evidence>
<dbReference type="GO" id="GO:0005669">
    <property type="term" value="C:transcription factor TFIID complex"/>
    <property type="evidence" value="ECO:0007669"/>
    <property type="project" value="InterPro"/>
</dbReference>
<feature type="region of interest" description="Disordered" evidence="9">
    <location>
        <begin position="277"/>
        <end position="320"/>
    </location>
</feature>
<accession>A0A1E3P7C9</accession>
<evidence type="ECO:0000256" key="8">
    <source>
        <dbReference type="ARBA" id="ARBA00031747"/>
    </source>
</evidence>
<proteinExistence type="inferred from homology"/>
<evidence type="ECO:0000313" key="11">
    <source>
        <dbReference type="EMBL" id="ODQ61180.1"/>
    </source>
</evidence>
<dbReference type="GO" id="GO:0006367">
    <property type="term" value="P:transcription initiation at RNA polymerase II promoter"/>
    <property type="evidence" value="ECO:0007669"/>
    <property type="project" value="TreeGrafter"/>
</dbReference>
<gene>
    <name evidence="11" type="ORF">WICANDRAFT_77827</name>
</gene>
<dbReference type="PANTHER" id="PTHR15138">
    <property type="entry name" value="TRANSCRIPTION INITIATION FACTOR TFIID SUBUNIT 4"/>
    <property type="match status" value="1"/>
</dbReference>
<feature type="region of interest" description="Disordered" evidence="9">
    <location>
        <begin position="90"/>
        <end position="154"/>
    </location>
</feature>
<feature type="compositionally biased region" description="Polar residues" evidence="9">
    <location>
        <begin position="99"/>
        <end position="118"/>
    </location>
</feature>
<keyword evidence="12" id="KW-1185">Reference proteome</keyword>
<keyword evidence="6" id="KW-0539">Nucleus</keyword>
<dbReference type="AlphaFoldDB" id="A0A1E3P7C9"/>
<dbReference type="GO" id="GO:0003677">
    <property type="term" value="F:DNA binding"/>
    <property type="evidence" value="ECO:0007669"/>
    <property type="project" value="TreeGrafter"/>
</dbReference>
<organism evidence="11 12">
    <name type="scientific">Wickerhamomyces anomalus (strain ATCC 58044 / CBS 1984 / NCYC 433 / NRRL Y-366-8)</name>
    <name type="common">Yeast</name>
    <name type="synonym">Hansenula anomala</name>
    <dbReference type="NCBI Taxonomy" id="683960"/>
    <lineage>
        <taxon>Eukaryota</taxon>
        <taxon>Fungi</taxon>
        <taxon>Dikarya</taxon>
        <taxon>Ascomycota</taxon>
        <taxon>Saccharomycotina</taxon>
        <taxon>Saccharomycetes</taxon>
        <taxon>Phaffomycetales</taxon>
        <taxon>Wickerhamomycetaceae</taxon>
        <taxon>Wickerhamomyces</taxon>
    </lineage>
</organism>
<dbReference type="InterPro" id="IPR045144">
    <property type="entry name" value="TAF4"/>
</dbReference>
<dbReference type="STRING" id="683960.A0A1E3P7C9"/>
<evidence type="ECO:0000313" key="12">
    <source>
        <dbReference type="Proteomes" id="UP000094112"/>
    </source>
</evidence>
<dbReference type="GO" id="GO:0016251">
    <property type="term" value="F:RNA polymerase II general transcription initiation factor activity"/>
    <property type="evidence" value="ECO:0007669"/>
    <property type="project" value="TreeGrafter"/>
</dbReference>
<protein>
    <recommendedName>
        <fullName evidence="3">Transcription initiation factor TFIID subunit 4</fullName>
    </recommendedName>
    <alternativeName>
        <fullName evidence="8">TBP-associated factor 4</fullName>
    </alternativeName>
</protein>
<keyword evidence="5" id="KW-0804">Transcription</keyword>
<feature type="domain" description="Transcription initiation factor TFIID component TAF4 C-terminal" evidence="10">
    <location>
        <begin position="155"/>
        <end position="392"/>
    </location>
</feature>
<evidence type="ECO:0000256" key="3">
    <source>
        <dbReference type="ARBA" id="ARBA00017306"/>
    </source>
</evidence>
<dbReference type="InterPro" id="IPR007900">
    <property type="entry name" value="TAF4_C"/>
</dbReference>
<reference evidence="11 12" key="1">
    <citation type="journal article" date="2016" name="Proc. Natl. Acad. Sci. U.S.A.">
        <title>Comparative genomics of biotechnologically important yeasts.</title>
        <authorList>
            <person name="Riley R."/>
            <person name="Haridas S."/>
            <person name="Wolfe K.H."/>
            <person name="Lopes M.R."/>
            <person name="Hittinger C.T."/>
            <person name="Goeker M."/>
            <person name="Salamov A.A."/>
            <person name="Wisecaver J.H."/>
            <person name="Long T.M."/>
            <person name="Calvey C.H."/>
            <person name="Aerts A.L."/>
            <person name="Barry K.W."/>
            <person name="Choi C."/>
            <person name="Clum A."/>
            <person name="Coughlan A.Y."/>
            <person name="Deshpande S."/>
            <person name="Douglass A.P."/>
            <person name="Hanson S.J."/>
            <person name="Klenk H.-P."/>
            <person name="LaButti K.M."/>
            <person name="Lapidus A."/>
            <person name="Lindquist E.A."/>
            <person name="Lipzen A.M."/>
            <person name="Meier-Kolthoff J.P."/>
            <person name="Ohm R.A."/>
            <person name="Otillar R.P."/>
            <person name="Pangilinan J.L."/>
            <person name="Peng Y."/>
            <person name="Rokas A."/>
            <person name="Rosa C.A."/>
            <person name="Scheuner C."/>
            <person name="Sibirny A.A."/>
            <person name="Slot J.C."/>
            <person name="Stielow J.B."/>
            <person name="Sun H."/>
            <person name="Kurtzman C.P."/>
            <person name="Blackwell M."/>
            <person name="Grigoriev I.V."/>
            <person name="Jeffries T.W."/>
        </authorList>
    </citation>
    <scope>NUCLEOTIDE SEQUENCE [LARGE SCALE GENOMIC DNA]</scope>
    <source>
        <strain evidence="12">ATCC 58044 / CBS 1984 / NCYC 433 / NRRL Y-366-8</strain>
    </source>
</reference>
<dbReference type="EMBL" id="KV454209">
    <property type="protein sequence ID" value="ODQ61180.1"/>
    <property type="molecule type" value="Genomic_DNA"/>
</dbReference>
<evidence type="ECO:0000256" key="2">
    <source>
        <dbReference type="ARBA" id="ARBA00006178"/>
    </source>
</evidence>